<organism evidence="1 2">
    <name type="scientific">Polarella glacialis</name>
    <name type="common">Dinoflagellate</name>
    <dbReference type="NCBI Taxonomy" id="89957"/>
    <lineage>
        <taxon>Eukaryota</taxon>
        <taxon>Sar</taxon>
        <taxon>Alveolata</taxon>
        <taxon>Dinophyceae</taxon>
        <taxon>Suessiales</taxon>
        <taxon>Suessiaceae</taxon>
        <taxon>Polarella</taxon>
    </lineage>
</organism>
<dbReference type="InterPro" id="IPR001345">
    <property type="entry name" value="PG/BPGM_mutase_AS"/>
</dbReference>
<evidence type="ECO:0000313" key="1">
    <source>
        <dbReference type="EMBL" id="CAE8733811.1"/>
    </source>
</evidence>
<gene>
    <name evidence="1" type="ORF">PGLA2088_LOCUS47003</name>
</gene>
<accession>A0A813LJ98</accession>
<evidence type="ECO:0000313" key="2">
    <source>
        <dbReference type="Proteomes" id="UP000626109"/>
    </source>
</evidence>
<protein>
    <recommendedName>
        <fullName evidence="3">Histidine phosphatase family protein</fullName>
    </recommendedName>
</protein>
<dbReference type="EMBL" id="CAJNNW010036382">
    <property type="protein sequence ID" value="CAE8733811.1"/>
    <property type="molecule type" value="Genomic_DNA"/>
</dbReference>
<name>A0A813LJ98_POLGL</name>
<dbReference type="InterPro" id="IPR050275">
    <property type="entry name" value="PGM_Phosphatase"/>
</dbReference>
<dbReference type="AlphaFoldDB" id="A0A813LJ98"/>
<dbReference type="Pfam" id="PF00300">
    <property type="entry name" value="His_Phos_1"/>
    <property type="match status" value="1"/>
</dbReference>
<dbReference type="InterPro" id="IPR029033">
    <property type="entry name" value="His_PPase_superfam"/>
</dbReference>
<comment type="caution">
    <text evidence="1">The sequence shown here is derived from an EMBL/GenBank/DDBJ whole genome shotgun (WGS) entry which is preliminary data.</text>
</comment>
<proteinExistence type="predicted"/>
<dbReference type="CDD" id="cd07067">
    <property type="entry name" value="HP_PGM_like"/>
    <property type="match status" value="1"/>
</dbReference>
<evidence type="ECO:0008006" key="3">
    <source>
        <dbReference type="Google" id="ProtNLM"/>
    </source>
</evidence>
<sequence>MASSSCLTQKLPSKWLRKITRVTASLAIAVATFQSLAAVLPGTLGLRFLLARHGQTTFNAAKRFQGSMNEEPVLTEKGVAQARELGDWLSRRFCPDETSADRQIGSLFVSPLRRARQTLDVARKVASEVLPAEAAVLPELREIDLYEWEGRTQAEVNADSPELFRLWKTAAWELRLGGGRPVVLDLWERAASAWGLMRQAASASNREGPSLVVAHGTLGKALLGTALGLPAQAFRHFTLQNGEVVEVAWPETGSDQGALWRRRHPETGPWRSLLDEQAALRGASEVP</sequence>
<dbReference type="SUPFAM" id="SSF53254">
    <property type="entry name" value="Phosphoglycerate mutase-like"/>
    <property type="match status" value="1"/>
</dbReference>
<dbReference type="GO" id="GO:0016791">
    <property type="term" value="F:phosphatase activity"/>
    <property type="evidence" value="ECO:0007669"/>
    <property type="project" value="TreeGrafter"/>
</dbReference>
<reference evidence="1" key="1">
    <citation type="submission" date="2021-02" db="EMBL/GenBank/DDBJ databases">
        <authorList>
            <person name="Dougan E. K."/>
            <person name="Rhodes N."/>
            <person name="Thang M."/>
            <person name="Chan C."/>
        </authorList>
    </citation>
    <scope>NUCLEOTIDE SEQUENCE</scope>
</reference>
<dbReference type="PANTHER" id="PTHR48100:SF10">
    <property type="entry name" value="2-CARBOXY-D-ARABINITOL-1-PHOSPHATASE-RELATED"/>
    <property type="match status" value="1"/>
</dbReference>
<dbReference type="PROSITE" id="PS00175">
    <property type="entry name" value="PG_MUTASE"/>
    <property type="match status" value="1"/>
</dbReference>
<dbReference type="Gene3D" id="3.40.50.1240">
    <property type="entry name" value="Phosphoglycerate mutase-like"/>
    <property type="match status" value="1"/>
</dbReference>
<dbReference type="InterPro" id="IPR013078">
    <property type="entry name" value="His_Pase_superF_clade-1"/>
</dbReference>
<dbReference type="PANTHER" id="PTHR48100">
    <property type="entry name" value="BROAD-SPECIFICITY PHOSPHATASE YOR283W-RELATED"/>
    <property type="match status" value="1"/>
</dbReference>
<dbReference type="SMART" id="SM00855">
    <property type="entry name" value="PGAM"/>
    <property type="match status" value="1"/>
</dbReference>
<dbReference type="Proteomes" id="UP000626109">
    <property type="component" value="Unassembled WGS sequence"/>
</dbReference>